<feature type="transmembrane region" description="Helical" evidence="4">
    <location>
        <begin position="493"/>
        <end position="511"/>
    </location>
</feature>
<comment type="subcellular location">
    <subcellularLocation>
        <location evidence="1">Cell inner membrane</location>
        <topology evidence="1">Multi-pass membrane protein</topology>
    </subcellularLocation>
</comment>
<keyword evidence="7" id="KW-1185">Reference proteome</keyword>
<feature type="region of interest" description="Disordered" evidence="3">
    <location>
        <begin position="274"/>
        <end position="317"/>
    </location>
</feature>
<feature type="region of interest" description="Disordered" evidence="3">
    <location>
        <begin position="362"/>
        <end position="403"/>
    </location>
</feature>
<dbReference type="InterPro" id="IPR049326">
    <property type="entry name" value="Rhodopsin_dom_fungi"/>
</dbReference>
<dbReference type="Gene3D" id="1.20.1250.20">
    <property type="entry name" value="MFS general substrate transporter like domains"/>
    <property type="match status" value="1"/>
</dbReference>
<feature type="transmembrane region" description="Helical" evidence="4">
    <location>
        <begin position="12"/>
        <end position="32"/>
    </location>
</feature>
<evidence type="ECO:0000256" key="3">
    <source>
        <dbReference type="SAM" id="MobiDB-lite"/>
    </source>
</evidence>
<feature type="transmembrane region" description="Helical" evidence="4">
    <location>
        <begin position="715"/>
        <end position="734"/>
    </location>
</feature>
<dbReference type="InterPro" id="IPR011701">
    <property type="entry name" value="MFS"/>
</dbReference>
<dbReference type="Pfam" id="PF07690">
    <property type="entry name" value="MFS_1"/>
    <property type="match status" value="1"/>
</dbReference>
<dbReference type="InterPro" id="IPR036259">
    <property type="entry name" value="MFS_trans_sf"/>
</dbReference>
<feature type="domain" description="Rhodopsin" evidence="5">
    <location>
        <begin position="28"/>
        <end position="176"/>
    </location>
</feature>
<dbReference type="Pfam" id="PF20684">
    <property type="entry name" value="Fung_rhodopsin"/>
    <property type="match status" value="1"/>
</dbReference>
<dbReference type="EMBL" id="RSCD01000025">
    <property type="protein sequence ID" value="RSH82941.1"/>
    <property type="molecule type" value="Genomic_DNA"/>
</dbReference>
<evidence type="ECO:0000313" key="6">
    <source>
        <dbReference type="EMBL" id="RSH82941.1"/>
    </source>
</evidence>
<dbReference type="InterPro" id="IPR050375">
    <property type="entry name" value="MFS_TsgA-like"/>
</dbReference>
<gene>
    <name evidence="6" type="ORF">EHS25_005650</name>
</gene>
<keyword evidence="4" id="KW-0812">Transmembrane</keyword>
<evidence type="ECO:0000256" key="4">
    <source>
        <dbReference type="SAM" id="Phobius"/>
    </source>
</evidence>
<dbReference type="GO" id="GO:0022857">
    <property type="term" value="F:transmembrane transporter activity"/>
    <property type="evidence" value="ECO:0007669"/>
    <property type="project" value="InterPro"/>
</dbReference>
<sequence length="746" mass="81249">MEVLNDRGPTVFIVPLVIICVGTLFVVLRLISKWGVTRKANADDYVVVVGWVFAVGLSVSIMIGTQVGLGAPDSEIKSEWETPLKQCTYAFTVLYNPAIMATKTAILILYYRIAAAHLFLRYASLFTMAVIDIAGIVLTFIYIFQCRPVDAAFSMVDGTCIDIVALYLSAMPINVILVTTFIVGGFVTIVDVVRIVYLQEALKEELLVDPSASITATTPPPNFTYHASFSLMWSAVEVSVGIMCCCVLVLKPLVMCVMPKLLSAPQIHRHLPSGTPESLLLSNTPEDARSSDSNHLEEVPSVASVTQPATNTLSPRAADLSRIESSVSPISPTQPSISVILRQLTSDEEGETVDFFEMLAGEPSAEDHGSWPPLEGSSTRRKSVPRRSTVTSERRATVATDTSQEPTQNFFDFVQVKGKVPLTQLSAKEAWWPTMFGERASVTTADPSVHPLLPSLLNYPPSHVIALHDAYWGAYIVGPLLVGYFVLKREGFKATFMTGLAIFAVGALSFWPSSVLRSYPGFFVSNFILALGISCLEVTANLFISLAGPGELSEARLNFAQGLNGVGATVSPIVAQVALFAGIDQLDLFRVQWCYFTVALFVVTLAIIFYYVPLSEAGDDDLETMALQRLYNAGLDPREKAFGIPARLLLLWSGVLAAWFYCGNREAVIYFWTPLVQDIKPGYDSFWSLVIGRSLFTFGRFLGAGLCFVGITPRVMIGVCMIGAFATSVLALVLSQGRGTLAMLFL</sequence>
<feature type="compositionally biased region" description="Polar residues" evidence="3">
    <location>
        <begin position="303"/>
        <end position="314"/>
    </location>
</feature>
<organism evidence="6 7">
    <name type="scientific">Saitozyma podzolica</name>
    <dbReference type="NCBI Taxonomy" id="1890683"/>
    <lineage>
        <taxon>Eukaryota</taxon>
        <taxon>Fungi</taxon>
        <taxon>Dikarya</taxon>
        <taxon>Basidiomycota</taxon>
        <taxon>Agaricomycotina</taxon>
        <taxon>Tremellomycetes</taxon>
        <taxon>Tremellales</taxon>
        <taxon>Trimorphomycetaceae</taxon>
        <taxon>Saitozyma</taxon>
    </lineage>
</organism>
<feature type="transmembrane region" description="Helical" evidence="4">
    <location>
        <begin position="44"/>
        <end position="69"/>
    </location>
</feature>
<feature type="transmembrane region" description="Helical" evidence="4">
    <location>
        <begin position="175"/>
        <end position="197"/>
    </location>
</feature>
<feature type="transmembrane region" description="Helical" evidence="4">
    <location>
        <begin position="559"/>
        <end position="581"/>
    </location>
</feature>
<dbReference type="STRING" id="1890683.A0A427XW13"/>
<feature type="transmembrane region" description="Helical" evidence="4">
    <location>
        <begin position="644"/>
        <end position="662"/>
    </location>
</feature>
<dbReference type="PANTHER" id="PTHR43702:SF13">
    <property type="entry name" value="MONOSACCHARIDE TRANSPORTER, PUTATIVE (AFU_ORTHOLOGUE AFUA_4G06630)-RELATED"/>
    <property type="match status" value="1"/>
</dbReference>
<evidence type="ECO:0000256" key="2">
    <source>
        <dbReference type="ARBA" id="ARBA00022475"/>
    </source>
</evidence>
<accession>A0A427XW13</accession>
<dbReference type="Proteomes" id="UP000279259">
    <property type="component" value="Unassembled WGS sequence"/>
</dbReference>
<keyword evidence="4" id="KW-1133">Transmembrane helix</keyword>
<keyword evidence="2" id="KW-1003">Cell membrane</keyword>
<feature type="transmembrane region" description="Helical" evidence="4">
    <location>
        <begin position="523"/>
        <end position="547"/>
    </location>
</feature>
<dbReference type="OrthoDB" id="2562510at2759"/>
<dbReference type="SUPFAM" id="SSF103473">
    <property type="entry name" value="MFS general substrate transporter"/>
    <property type="match status" value="1"/>
</dbReference>
<proteinExistence type="predicted"/>
<dbReference type="PANTHER" id="PTHR43702">
    <property type="entry name" value="L-FUCOSE-PROTON SYMPORTER"/>
    <property type="match status" value="1"/>
</dbReference>
<comment type="caution">
    <text evidence="6">The sequence shown here is derived from an EMBL/GenBank/DDBJ whole genome shotgun (WGS) entry which is preliminary data.</text>
</comment>
<evidence type="ECO:0000256" key="1">
    <source>
        <dbReference type="ARBA" id="ARBA00004429"/>
    </source>
</evidence>
<reference evidence="6 7" key="1">
    <citation type="submission" date="2018-11" db="EMBL/GenBank/DDBJ databases">
        <title>Genome sequence of Saitozyma podzolica DSM 27192.</title>
        <authorList>
            <person name="Aliyu H."/>
            <person name="Gorte O."/>
            <person name="Ochsenreither K."/>
        </authorList>
    </citation>
    <scope>NUCLEOTIDE SEQUENCE [LARGE SCALE GENOMIC DNA]</scope>
    <source>
        <strain evidence="6 7">DSM 27192</strain>
    </source>
</reference>
<feature type="compositionally biased region" description="Basic and acidic residues" evidence="3">
    <location>
        <begin position="286"/>
        <end position="298"/>
    </location>
</feature>
<feature type="transmembrane region" description="Helical" evidence="4">
    <location>
        <begin position="89"/>
        <end position="111"/>
    </location>
</feature>
<evidence type="ECO:0000313" key="7">
    <source>
        <dbReference type="Proteomes" id="UP000279259"/>
    </source>
</evidence>
<feature type="transmembrane region" description="Helical" evidence="4">
    <location>
        <begin position="593"/>
        <end position="612"/>
    </location>
</feature>
<dbReference type="AlphaFoldDB" id="A0A427XW13"/>
<feature type="transmembrane region" description="Helical" evidence="4">
    <location>
        <begin position="470"/>
        <end position="487"/>
    </location>
</feature>
<name>A0A427XW13_9TREE</name>
<feature type="transmembrane region" description="Helical" evidence="4">
    <location>
        <begin position="123"/>
        <end position="145"/>
    </location>
</feature>
<feature type="transmembrane region" description="Helical" evidence="4">
    <location>
        <begin position="683"/>
        <end position="703"/>
    </location>
</feature>
<dbReference type="GO" id="GO:0005886">
    <property type="term" value="C:plasma membrane"/>
    <property type="evidence" value="ECO:0007669"/>
    <property type="project" value="UniProtKB-SubCell"/>
</dbReference>
<protein>
    <recommendedName>
        <fullName evidence="5">Rhodopsin domain-containing protein</fullName>
    </recommendedName>
</protein>
<keyword evidence="4" id="KW-0472">Membrane</keyword>
<evidence type="ECO:0000259" key="5">
    <source>
        <dbReference type="Pfam" id="PF20684"/>
    </source>
</evidence>